<sequence>MQEVATTGSSRSRTWFGTIWDPADIARIKRLKWKAVVISADDQTQAGQLHWHALVQFKSNRERPRTTNAHWEKPVSIAQAMKYITDKGPPKYQGGTLDICTRNNNDWKAFVDACKTKTPKEMIESVFSKTYARYRMFAGEVSNLYRQVPVLEGPLQNEWWWGEPGTGKTSKAFRDYPDLYSKSLNKWWDGYTGQKVVLIDDWDPRQEILIQKLKIWADRYPFNGETKGSSMMIRPEKIIVTSNYRICDCFQHTEDQEAIHRRFKVTHFHGELGH</sequence>
<accession>A0A976N2F0</accession>
<organism evidence="5">
    <name type="scientific">Dipodfec virus UA04Rod_2041</name>
    <dbReference type="NCBI Taxonomy" id="2929249"/>
    <lineage>
        <taxon>Viruses</taxon>
        <taxon>Monodnaviria</taxon>
        <taxon>Shotokuvirae</taxon>
        <taxon>Cressdnaviricota</taxon>
    </lineage>
</organism>
<dbReference type="GO" id="GO:0003724">
    <property type="term" value="F:RNA helicase activity"/>
    <property type="evidence" value="ECO:0007669"/>
    <property type="project" value="InterPro"/>
</dbReference>
<dbReference type="SUPFAM" id="SSF52540">
    <property type="entry name" value="P-loop containing nucleoside triphosphate hydrolases"/>
    <property type="match status" value="1"/>
</dbReference>
<evidence type="ECO:0000256" key="3">
    <source>
        <dbReference type="ARBA" id="ARBA00022562"/>
    </source>
</evidence>
<evidence type="ECO:0000313" key="5">
    <source>
        <dbReference type="EMBL" id="UPW41435.1"/>
    </source>
</evidence>
<protein>
    <recommendedName>
        <fullName evidence="2">Replication-associated protein</fullName>
    </recommendedName>
</protein>
<keyword evidence="3" id="KW-1048">Host nucleus</keyword>
<evidence type="ECO:0000259" key="4">
    <source>
        <dbReference type="Pfam" id="PF00910"/>
    </source>
</evidence>
<dbReference type="GO" id="GO:0042025">
    <property type="term" value="C:host cell nucleus"/>
    <property type="evidence" value="ECO:0007669"/>
    <property type="project" value="UniProtKB-SubCell"/>
</dbReference>
<evidence type="ECO:0000256" key="2">
    <source>
        <dbReference type="ARBA" id="ARBA00014531"/>
    </source>
</evidence>
<dbReference type="InterPro" id="IPR027417">
    <property type="entry name" value="P-loop_NTPase"/>
</dbReference>
<dbReference type="Gene3D" id="3.40.50.300">
    <property type="entry name" value="P-loop containing nucleotide triphosphate hydrolases"/>
    <property type="match status" value="1"/>
</dbReference>
<evidence type="ECO:0000256" key="1">
    <source>
        <dbReference type="ARBA" id="ARBA00004147"/>
    </source>
</evidence>
<feature type="domain" description="Helicase superfamily 3 single-stranded DNA/RNA virus" evidence="4">
    <location>
        <begin position="159"/>
        <end position="243"/>
    </location>
</feature>
<reference evidence="5" key="1">
    <citation type="submission" date="2022-02" db="EMBL/GenBank/DDBJ databases">
        <title>Towards deciphering the DNA virus diversity associated with rodent species in the families Cricetidae and Heteromyidae.</title>
        <authorList>
            <person name="Lund M."/>
            <person name="Larsen B.B."/>
            <person name="Gryseels S."/>
            <person name="Kraberger S."/>
            <person name="Rowsey D.M."/>
            <person name="Steger L."/>
            <person name="Yule K.M."/>
            <person name="Upham N.S."/>
            <person name="Worobey M."/>
            <person name="Van Doorslaer K."/>
            <person name="Varsani A."/>
        </authorList>
    </citation>
    <scope>NUCLEOTIDE SEQUENCE</scope>
    <source>
        <strain evidence="5">UA04Rod_2041</strain>
    </source>
</reference>
<comment type="subcellular location">
    <subcellularLocation>
        <location evidence="1">Host nucleus</location>
    </subcellularLocation>
</comment>
<dbReference type="Pfam" id="PF00910">
    <property type="entry name" value="RNA_helicase"/>
    <property type="match status" value="1"/>
</dbReference>
<dbReference type="EMBL" id="OM869598">
    <property type="protein sequence ID" value="UPW41435.1"/>
    <property type="molecule type" value="Genomic_DNA"/>
</dbReference>
<proteinExistence type="predicted"/>
<dbReference type="InterPro" id="IPR000605">
    <property type="entry name" value="Helicase_SF3_ssDNA/RNA_vir"/>
</dbReference>
<dbReference type="GO" id="GO:0003723">
    <property type="term" value="F:RNA binding"/>
    <property type="evidence" value="ECO:0007669"/>
    <property type="project" value="InterPro"/>
</dbReference>
<name>A0A976N2F0_9VIRU</name>